<dbReference type="EMBL" id="KN825755">
    <property type="protein sequence ID" value="KIK81658.1"/>
    <property type="molecule type" value="Genomic_DNA"/>
</dbReference>
<dbReference type="OrthoDB" id="2689034at2759"/>
<dbReference type="InParanoid" id="A0A0D0D0V9"/>
<reference evidence="1 2" key="1">
    <citation type="submission" date="2014-04" db="EMBL/GenBank/DDBJ databases">
        <authorList>
            <consortium name="DOE Joint Genome Institute"/>
            <person name="Kuo A."/>
            <person name="Kohler A."/>
            <person name="Jargeat P."/>
            <person name="Nagy L.G."/>
            <person name="Floudas D."/>
            <person name="Copeland A."/>
            <person name="Barry K.W."/>
            <person name="Cichocki N."/>
            <person name="Veneault-Fourrey C."/>
            <person name="LaButti K."/>
            <person name="Lindquist E.A."/>
            <person name="Lipzen A."/>
            <person name="Lundell T."/>
            <person name="Morin E."/>
            <person name="Murat C."/>
            <person name="Sun H."/>
            <person name="Tunlid A."/>
            <person name="Henrissat B."/>
            <person name="Grigoriev I.V."/>
            <person name="Hibbett D.S."/>
            <person name="Martin F."/>
            <person name="Nordberg H.P."/>
            <person name="Cantor M.N."/>
            <person name="Hua S.X."/>
        </authorList>
    </citation>
    <scope>NUCLEOTIDE SEQUENCE [LARGE SCALE GENOMIC DNA]</scope>
    <source>
        <strain evidence="1 2">Ve08.2h10</strain>
    </source>
</reference>
<evidence type="ECO:0000313" key="1">
    <source>
        <dbReference type="EMBL" id="KIK81658.1"/>
    </source>
</evidence>
<keyword evidence="2" id="KW-1185">Reference proteome</keyword>
<proteinExistence type="predicted"/>
<dbReference type="Proteomes" id="UP000054538">
    <property type="component" value="Unassembled WGS sequence"/>
</dbReference>
<name>A0A0D0D0V9_9AGAM</name>
<sequence length="121" mass="13746">MISSTATVEEVQKWTEWNERVHRIIQDSISNALLLKMEMHTTTWDLLDALLSIHQASNLASDKNYNRARSWCSGSGVHCILSASAFYIFQKLFNSAWSGGPTISKHITLLQTLEACLFRMK</sequence>
<evidence type="ECO:0000313" key="2">
    <source>
        <dbReference type="Proteomes" id="UP000054538"/>
    </source>
</evidence>
<gene>
    <name evidence="1" type="ORF">PAXRUDRAFT_155564</name>
</gene>
<reference evidence="2" key="2">
    <citation type="submission" date="2015-01" db="EMBL/GenBank/DDBJ databases">
        <title>Evolutionary Origins and Diversification of the Mycorrhizal Mutualists.</title>
        <authorList>
            <consortium name="DOE Joint Genome Institute"/>
            <consortium name="Mycorrhizal Genomics Consortium"/>
            <person name="Kohler A."/>
            <person name="Kuo A."/>
            <person name="Nagy L.G."/>
            <person name="Floudas D."/>
            <person name="Copeland A."/>
            <person name="Barry K.W."/>
            <person name="Cichocki N."/>
            <person name="Veneault-Fourrey C."/>
            <person name="LaButti K."/>
            <person name="Lindquist E.A."/>
            <person name="Lipzen A."/>
            <person name="Lundell T."/>
            <person name="Morin E."/>
            <person name="Murat C."/>
            <person name="Riley R."/>
            <person name="Ohm R."/>
            <person name="Sun H."/>
            <person name="Tunlid A."/>
            <person name="Henrissat B."/>
            <person name="Grigoriev I.V."/>
            <person name="Hibbett D.S."/>
            <person name="Martin F."/>
        </authorList>
    </citation>
    <scope>NUCLEOTIDE SEQUENCE [LARGE SCALE GENOMIC DNA]</scope>
    <source>
        <strain evidence="2">Ve08.2h10</strain>
    </source>
</reference>
<organism evidence="1 2">
    <name type="scientific">Paxillus rubicundulus Ve08.2h10</name>
    <dbReference type="NCBI Taxonomy" id="930991"/>
    <lineage>
        <taxon>Eukaryota</taxon>
        <taxon>Fungi</taxon>
        <taxon>Dikarya</taxon>
        <taxon>Basidiomycota</taxon>
        <taxon>Agaricomycotina</taxon>
        <taxon>Agaricomycetes</taxon>
        <taxon>Agaricomycetidae</taxon>
        <taxon>Boletales</taxon>
        <taxon>Paxilineae</taxon>
        <taxon>Paxillaceae</taxon>
        <taxon>Paxillus</taxon>
    </lineage>
</organism>
<protein>
    <submittedName>
        <fullName evidence="1">Uncharacterized protein</fullName>
    </submittedName>
</protein>
<dbReference type="HOGENOM" id="CLU_104293_2_0_1"/>
<feature type="non-terminal residue" evidence="1">
    <location>
        <position position="121"/>
    </location>
</feature>
<dbReference type="AlphaFoldDB" id="A0A0D0D0V9"/>
<accession>A0A0D0D0V9</accession>